<reference evidence="3" key="1">
    <citation type="submission" date="2016-06" db="EMBL/GenBank/DDBJ databases">
        <authorList>
            <person name="Varghese N."/>
            <person name="Submissions Spin"/>
        </authorList>
    </citation>
    <scope>NUCLEOTIDE SEQUENCE [LARGE SCALE GENOMIC DNA]</scope>
    <source>
        <strain evidence="3">DSM 43903</strain>
    </source>
</reference>
<evidence type="ECO:0000256" key="1">
    <source>
        <dbReference type="SAM" id="Phobius"/>
    </source>
</evidence>
<dbReference type="Proteomes" id="UP000199001">
    <property type="component" value="Unassembled WGS sequence"/>
</dbReference>
<name>A0A1C6VUH4_9ACTN</name>
<dbReference type="EMBL" id="FMHZ01000002">
    <property type="protein sequence ID" value="SCL69981.1"/>
    <property type="molecule type" value="Genomic_DNA"/>
</dbReference>
<dbReference type="RefSeq" id="WP_091105371.1">
    <property type="nucleotide sequence ID" value="NZ_FMHZ01000002.1"/>
</dbReference>
<dbReference type="AlphaFoldDB" id="A0A1C6VUH4"/>
<organism evidence="2 3">
    <name type="scientific">Micromonospora citrea</name>
    <dbReference type="NCBI Taxonomy" id="47855"/>
    <lineage>
        <taxon>Bacteria</taxon>
        <taxon>Bacillati</taxon>
        <taxon>Actinomycetota</taxon>
        <taxon>Actinomycetes</taxon>
        <taxon>Micromonosporales</taxon>
        <taxon>Micromonosporaceae</taxon>
        <taxon>Micromonospora</taxon>
    </lineage>
</organism>
<feature type="transmembrane region" description="Helical" evidence="1">
    <location>
        <begin position="41"/>
        <end position="61"/>
    </location>
</feature>
<keyword evidence="1" id="KW-0812">Transmembrane</keyword>
<accession>A0A1C6VUH4</accession>
<proteinExistence type="predicted"/>
<keyword evidence="1" id="KW-0472">Membrane</keyword>
<dbReference type="STRING" id="47855.GA0070606_5254"/>
<keyword evidence="1" id="KW-1133">Transmembrane helix</keyword>
<evidence type="ECO:0000313" key="3">
    <source>
        <dbReference type="Proteomes" id="UP000199001"/>
    </source>
</evidence>
<protein>
    <submittedName>
        <fullName evidence="2">Uncharacterized protein</fullName>
    </submittedName>
</protein>
<evidence type="ECO:0000313" key="2">
    <source>
        <dbReference type="EMBL" id="SCL69981.1"/>
    </source>
</evidence>
<sequence length="62" mass="6608">MVQPDNPASVALRDLRRLLVGPDVPPRPAASRRRWHGWRAYLVPVALPALLGLTAAAATTAG</sequence>
<keyword evidence="3" id="KW-1185">Reference proteome</keyword>
<gene>
    <name evidence="2" type="ORF">GA0070606_5254</name>
</gene>